<sequence>MVKALLGSERSMLSEICKISQSMQLNLLNFRRHFFKASYRRCALAGPSSGG</sequence>
<dbReference type="AlphaFoldDB" id="A0A8B0ST54"/>
<protein>
    <submittedName>
        <fullName evidence="1">Uncharacterized protein</fullName>
    </submittedName>
</protein>
<proteinExistence type="predicted"/>
<organism evidence="1">
    <name type="scientific">Klebsiella pneumoniae</name>
    <dbReference type="NCBI Taxonomy" id="573"/>
    <lineage>
        <taxon>Bacteria</taxon>
        <taxon>Pseudomonadati</taxon>
        <taxon>Pseudomonadota</taxon>
        <taxon>Gammaproteobacteria</taxon>
        <taxon>Enterobacterales</taxon>
        <taxon>Enterobacteriaceae</taxon>
        <taxon>Klebsiella/Raoultella group</taxon>
        <taxon>Klebsiella</taxon>
        <taxon>Klebsiella pneumoniae complex</taxon>
    </lineage>
</organism>
<name>A0A8B0ST54_KLEPN</name>
<accession>A0A8B0ST54</accession>
<geneLocation type="plasmid" evidence="1">
    <name>p17-15-vir-like</name>
</geneLocation>
<dbReference type="EMBL" id="MN956836">
    <property type="protein sequence ID" value="QTX14386.1"/>
    <property type="molecule type" value="Genomic_DNA"/>
</dbReference>
<reference evidence="1" key="1">
    <citation type="submission" date="2020-01" db="EMBL/GenBank/DDBJ databases">
        <authorList>
            <person name="Qin S."/>
        </authorList>
    </citation>
    <scope>NUCLEOTIDE SEQUENCE</scope>
    <source>
        <strain evidence="1">CVir17-16-YZ6g</strain>
        <plasmid evidence="1">p17-15-vir-like</plasmid>
    </source>
</reference>
<evidence type="ECO:0000313" key="1">
    <source>
        <dbReference type="EMBL" id="QTX14386.1"/>
    </source>
</evidence>
<keyword evidence="1" id="KW-0614">Plasmid</keyword>